<comment type="similarity">
    <text evidence="2">Belongs to the UPF0359 family.</text>
</comment>
<dbReference type="AlphaFoldDB" id="A0A059A468"/>
<reference evidence="8" key="1">
    <citation type="submission" date="2013-07" db="EMBL/GenBank/DDBJ databases">
        <title>The genome of Eucalyptus grandis.</title>
        <authorList>
            <person name="Schmutz J."/>
            <person name="Hayes R."/>
            <person name="Myburg A."/>
            <person name="Tuskan G."/>
            <person name="Grattapaglia D."/>
            <person name="Rokhsar D.S."/>
        </authorList>
    </citation>
    <scope>NUCLEOTIDE SEQUENCE</scope>
    <source>
        <tissue evidence="8">Leaf extractions</tissue>
    </source>
</reference>
<dbReference type="Gramene" id="KCW48907">
    <property type="protein sequence ID" value="KCW48907"/>
    <property type="gene ID" value="EUGRSUZ_K02522"/>
</dbReference>
<evidence type="ECO:0000256" key="2">
    <source>
        <dbReference type="ARBA" id="ARBA00010125"/>
    </source>
</evidence>
<evidence type="ECO:0000256" key="6">
    <source>
        <dbReference type="SAM" id="MobiDB-lite"/>
    </source>
</evidence>
<organism evidence="8">
    <name type="scientific">Eucalyptus grandis</name>
    <name type="common">Flooded gum</name>
    <dbReference type="NCBI Taxonomy" id="71139"/>
    <lineage>
        <taxon>Eukaryota</taxon>
        <taxon>Viridiplantae</taxon>
        <taxon>Streptophyta</taxon>
        <taxon>Embryophyta</taxon>
        <taxon>Tracheophyta</taxon>
        <taxon>Spermatophyta</taxon>
        <taxon>Magnoliopsida</taxon>
        <taxon>eudicotyledons</taxon>
        <taxon>Gunneridae</taxon>
        <taxon>Pentapetalae</taxon>
        <taxon>rosids</taxon>
        <taxon>malvids</taxon>
        <taxon>Myrtales</taxon>
        <taxon>Myrtaceae</taxon>
        <taxon>Myrtoideae</taxon>
        <taxon>Eucalypteae</taxon>
        <taxon>Eucalyptus</taxon>
    </lineage>
</organism>
<evidence type="ECO:0000256" key="1">
    <source>
        <dbReference type="ARBA" id="ARBA00004141"/>
    </source>
</evidence>
<evidence type="ECO:0000256" key="3">
    <source>
        <dbReference type="ARBA" id="ARBA00022692"/>
    </source>
</evidence>
<name>A0A059A468_EUCGR</name>
<dbReference type="EMBL" id="KK198763">
    <property type="protein sequence ID" value="KCW48907.1"/>
    <property type="molecule type" value="Genomic_DNA"/>
</dbReference>
<feature type="compositionally biased region" description="Polar residues" evidence="6">
    <location>
        <begin position="1"/>
        <end position="10"/>
    </location>
</feature>
<feature type="transmembrane region" description="Helical" evidence="7">
    <location>
        <begin position="117"/>
        <end position="140"/>
    </location>
</feature>
<feature type="transmembrane region" description="Helical" evidence="7">
    <location>
        <begin position="46"/>
        <end position="65"/>
    </location>
</feature>
<evidence type="ECO:0000256" key="4">
    <source>
        <dbReference type="ARBA" id="ARBA00022989"/>
    </source>
</evidence>
<evidence type="ECO:0000256" key="7">
    <source>
        <dbReference type="SAM" id="Phobius"/>
    </source>
</evidence>
<accession>A0A059A468</accession>
<dbReference type="OMA" id="LQAWQCS"/>
<feature type="compositionally biased region" description="Pro residues" evidence="6">
    <location>
        <begin position="14"/>
        <end position="24"/>
    </location>
</feature>
<feature type="transmembrane region" description="Helical" evidence="7">
    <location>
        <begin position="190"/>
        <end position="213"/>
    </location>
</feature>
<dbReference type="GO" id="GO:0005886">
    <property type="term" value="C:plasma membrane"/>
    <property type="evidence" value="ECO:0000318"/>
    <property type="project" value="GO_Central"/>
</dbReference>
<dbReference type="PANTHER" id="PTHR15876">
    <property type="entry name" value="TRANSMEMBRANE PROTEIN ADIPOCYTE-ASSOCIATED 1"/>
    <property type="match status" value="1"/>
</dbReference>
<feature type="transmembrane region" description="Helical" evidence="7">
    <location>
        <begin position="225"/>
        <end position="249"/>
    </location>
</feature>
<dbReference type="STRING" id="71139.A0A059A468"/>
<keyword evidence="5 7" id="KW-0472">Membrane</keyword>
<protein>
    <recommendedName>
        <fullName evidence="9">Transmembrane protein adipocyte-associated 1</fullName>
    </recommendedName>
</protein>
<feature type="transmembrane region" description="Helical" evidence="7">
    <location>
        <begin position="85"/>
        <end position="105"/>
    </location>
</feature>
<proteinExistence type="inferred from homology"/>
<evidence type="ECO:0000313" key="8">
    <source>
        <dbReference type="EMBL" id="KCW48907.1"/>
    </source>
</evidence>
<feature type="transmembrane region" description="Helical" evidence="7">
    <location>
        <begin position="255"/>
        <end position="278"/>
    </location>
</feature>
<dbReference type="GO" id="GO:0007186">
    <property type="term" value="P:G protein-coupled receptor signaling pathway"/>
    <property type="evidence" value="ECO:0000318"/>
    <property type="project" value="GO_Central"/>
</dbReference>
<keyword evidence="4 7" id="KW-1133">Transmembrane helix</keyword>
<feature type="transmembrane region" description="Helical" evidence="7">
    <location>
        <begin position="152"/>
        <end position="170"/>
    </location>
</feature>
<dbReference type="InParanoid" id="A0A059A468"/>
<dbReference type="KEGG" id="egr:104426007"/>
<gene>
    <name evidence="8" type="ORF">EUGRSUZ_K02522</name>
</gene>
<dbReference type="PANTHER" id="PTHR15876:SF10">
    <property type="entry name" value="TRANSMEMBRANE PROTEIN ADIPOCYTE-ASSOCIATED 1"/>
    <property type="match status" value="1"/>
</dbReference>
<dbReference type="InterPro" id="IPR018781">
    <property type="entry name" value="TPRA1/CAND2/CAND8"/>
</dbReference>
<sequence length="307" mass="34508">MPSILERSTNSSPSSPPPLPPAPVVVPTAQEPNATSPDFSPVCPGFFYDAVLVVSAALFVLFLAYHAKRNLKKLFNGRSHVMISYYALLWVVSLLNLAWCSLQAWQCTPGSETGWNILSLFTTSGLLCMEISLVAFLLQGNYANGLEALSRTFRVTAIIIGVDILLKAVYVFGFRVPLFFDVGSTHRVKWALWSIHEIVITAVYSFVLFIRFSKWTEELPPRPAFYRYIVVMFVINSVALLACMLAGIGAGFGTWLYSLIVICYHALYLPFLYVIFLADFFKEEDFLLDNAYYSEMKDAGFFDADWD</sequence>
<evidence type="ECO:0000256" key="5">
    <source>
        <dbReference type="ARBA" id="ARBA00023136"/>
    </source>
</evidence>
<dbReference type="Pfam" id="PF10160">
    <property type="entry name" value="Tmemb_40"/>
    <property type="match status" value="1"/>
</dbReference>
<comment type="subcellular location">
    <subcellularLocation>
        <location evidence="1">Membrane</location>
        <topology evidence="1">Multi-pass membrane protein</topology>
    </subcellularLocation>
</comment>
<keyword evidence="3 7" id="KW-0812">Transmembrane</keyword>
<evidence type="ECO:0008006" key="9">
    <source>
        <dbReference type="Google" id="ProtNLM"/>
    </source>
</evidence>
<dbReference type="OrthoDB" id="10027388at2759"/>
<dbReference type="GO" id="GO:0004930">
    <property type="term" value="F:G protein-coupled receptor activity"/>
    <property type="evidence" value="ECO:0000318"/>
    <property type="project" value="GO_Central"/>
</dbReference>
<dbReference type="eggNOG" id="KOG4536">
    <property type="taxonomic scope" value="Eukaryota"/>
</dbReference>
<feature type="region of interest" description="Disordered" evidence="6">
    <location>
        <begin position="1"/>
        <end position="27"/>
    </location>
</feature>